<keyword evidence="10" id="KW-1185">Reference proteome</keyword>
<evidence type="ECO:0000256" key="8">
    <source>
        <dbReference type="RuleBase" id="RU003956"/>
    </source>
</evidence>
<dbReference type="SUPFAM" id="SSF53056">
    <property type="entry name" value="beta-carbonic anhydrase, cab"/>
    <property type="match status" value="1"/>
</dbReference>
<evidence type="ECO:0000256" key="5">
    <source>
        <dbReference type="ARBA" id="ARBA00023239"/>
    </source>
</evidence>
<dbReference type="EMBL" id="CAJVPG010000076">
    <property type="protein sequence ID" value="CAG8305867.1"/>
    <property type="molecule type" value="Genomic_DNA"/>
</dbReference>
<dbReference type="InterPro" id="IPR001765">
    <property type="entry name" value="Carbonic_anhydrase"/>
</dbReference>
<evidence type="ECO:0000313" key="9">
    <source>
        <dbReference type="EMBL" id="CAG8305867.1"/>
    </source>
</evidence>
<comment type="catalytic activity">
    <reaction evidence="6 8">
        <text>hydrogencarbonate + H(+) = CO2 + H2O</text>
        <dbReference type="Rhea" id="RHEA:10748"/>
        <dbReference type="ChEBI" id="CHEBI:15377"/>
        <dbReference type="ChEBI" id="CHEBI:15378"/>
        <dbReference type="ChEBI" id="CHEBI:16526"/>
        <dbReference type="ChEBI" id="CHEBI:17544"/>
        <dbReference type="EC" id="4.2.1.1"/>
    </reaction>
</comment>
<dbReference type="Gene3D" id="3.40.1050.10">
    <property type="entry name" value="Carbonic anhydrase"/>
    <property type="match status" value="1"/>
</dbReference>
<accession>A0A9W4IHJ6</accession>
<evidence type="ECO:0000256" key="7">
    <source>
        <dbReference type="PIRSR" id="PIRSR601765-1"/>
    </source>
</evidence>
<evidence type="ECO:0000256" key="6">
    <source>
        <dbReference type="ARBA" id="ARBA00048348"/>
    </source>
</evidence>
<gene>
    <name evidence="9" type="ORF">PSALAMII_LOCUS1989</name>
</gene>
<dbReference type="GO" id="GO:0005737">
    <property type="term" value="C:cytoplasm"/>
    <property type="evidence" value="ECO:0007669"/>
    <property type="project" value="TreeGrafter"/>
</dbReference>
<feature type="binding site" evidence="7">
    <location>
        <position position="133"/>
    </location>
    <ligand>
        <name>Zn(2+)</name>
        <dbReference type="ChEBI" id="CHEBI:29105"/>
    </ligand>
</feature>
<feature type="binding site" evidence="7">
    <location>
        <position position="76"/>
    </location>
    <ligand>
        <name>Zn(2+)</name>
        <dbReference type="ChEBI" id="CHEBI:29105"/>
    </ligand>
</feature>
<dbReference type="InterPro" id="IPR036874">
    <property type="entry name" value="Carbonic_anhydrase_sf"/>
</dbReference>
<feature type="binding site" evidence="7">
    <location>
        <position position="74"/>
    </location>
    <ligand>
        <name>Zn(2+)</name>
        <dbReference type="ChEBI" id="CHEBI:29105"/>
    </ligand>
</feature>
<dbReference type="Proteomes" id="UP001152649">
    <property type="component" value="Unassembled WGS sequence"/>
</dbReference>
<dbReference type="PANTHER" id="PTHR11002:SF76">
    <property type="entry name" value="CARBONIC ANHYDRASE"/>
    <property type="match status" value="1"/>
</dbReference>
<dbReference type="GO" id="GO:0008270">
    <property type="term" value="F:zinc ion binding"/>
    <property type="evidence" value="ECO:0007669"/>
    <property type="project" value="UniProtKB-UniRule"/>
</dbReference>
<dbReference type="Pfam" id="PF00484">
    <property type="entry name" value="Pro_CA"/>
    <property type="match status" value="1"/>
</dbReference>
<comment type="function">
    <text evidence="8">Reversible hydration of carbon dioxide.</text>
</comment>
<comment type="similarity">
    <text evidence="1 8">Belongs to the beta-class carbonic anhydrase family.</text>
</comment>
<keyword evidence="4 7" id="KW-0862">Zinc</keyword>
<evidence type="ECO:0000256" key="1">
    <source>
        <dbReference type="ARBA" id="ARBA00006217"/>
    </source>
</evidence>
<dbReference type="PANTHER" id="PTHR11002">
    <property type="entry name" value="CARBONIC ANHYDRASE"/>
    <property type="match status" value="1"/>
</dbReference>
<dbReference type="OrthoDB" id="10248475at2759"/>
<evidence type="ECO:0000256" key="2">
    <source>
        <dbReference type="ARBA" id="ARBA00012925"/>
    </source>
</evidence>
<protein>
    <recommendedName>
        <fullName evidence="2 8">Carbonic anhydrase</fullName>
        <ecNumber evidence="2 8">4.2.1.1</ecNumber>
    </recommendedName>
    <alternativeName>
        <fullName evidence="8">Carbonate dehydratase</fullName>
    </alternativeName>
</protein>
<dbReference type="SMART" id="SM00947">
    <property type="entry name" value="Pro_CA"/>
    <property type="match status" value="1"/>
</dbReference>
<evidence type="ECO:0000256" key="3">
    <source>
        <dbReference type="ARBA" id="ARBA00022723"/>
    </source>
</evidence>
<reference evidence="9" key="1">
    <citation type="submission" date="2021-07" db="EMBL/GenBank/DDBJ databases">
        <authorList>
            <person name="Branca A.L. A."/>
        </authorList>
    </citation>
    <scope>NUCLEOTIDE SEQUENCE</scope>
</reference>
<comment type="cofactor">
    <cofactor evidence="7">
        <name>Zn(2+)</name>
        <dbReference type="ChEBI" id="CHEBI:29105"/>
    </cofactor>
    <text evidence="7">Binds 1 zinc ion per subunit.</text>
</comment>
<proteinExistence type="inferred from homology"/>
<evidence type="ECO:0000256" key="4">
    <source>
        <dbReference type="ARBA" id="ARBA00022833"/>
    </source>
</evidence>
<keyword evidence="5 8" id="KW-0456">Lyase</keyword>
<organism evidence="9 10">
    <name type="scientific">Penicillium salamii</name>
    <dbReference type="NCBI Taxonomy" id="1612424"/>
    <lineage>
        <taxon>Eukaryota</taxon>
        <taxon>Fungi</taxon>
        <taxon>Dikarya</taxon>
        <taxon>Ascomycota</taxon>
        <taxon>Pezizomycotina</taxon>
        <taxon>Eurotiomycetes</taxon>
        <taxon>Eurotiomycetidae</taxon>
        <taxon>Eurotiales</taxon>
        <taxon>Aspergillaceae</taxon>
        <taxon>Penicillium</taxon>
    </lineage>
</organism>
<dbReference type="EC" id="4.2.1.1" evidence="2 8"/>
<feature type="binding site" evidence="7">
    <location>
        <position position="130"/>
    </location>
    <ligand>
        <name>Zn(2+)</name>
        <dbReference type="ChEBI" id="CHEBI:29105"/>
    </ligand>
</feature>
<dbReference type="GO" id="GO:0034599">
    <property type="term" value="P:cellular response to oxidative stress"/>
    <property type="evidence" value="ECO:0007669"/>
    <property type="project" value="TreeGrafter"/>
</dbReference>
<comment type="caution">
    <text evidence="9">The sequence shown here is derived from an EMBL/GenBank/DDBJ whole genome shotgun (WGS) entry which is preliminary data.</text>
</comment>
<evidence type="ECO:0000313" key="10">
    <source>
        <dbReference type="Proteomes" id="UP001152649"/>
    </source>
</evidence>
<dbReference type="GO" id="GO:0004089">
    <property type="term" value="F:carbonate dehydratase activity"/>
    <property type="evidence" value="ECO:0007669"/>
    <property type="project" value="UniProtKB-UniRule"/>
</dbReference>
<name>A0A9W4IHJ6_9EURO</name>
<keyword evidence="3 7" id="KW-0479">Metal-binding</keyword>
<sequence length="229" mass="26120">MLLRRIFVANWPNTFLLSATRRLCWRAYHSTTANPLGPSIMNQTRPRRVATEPLEANYIPSLHQATHQVLWIGCSDSNPRESNVFDFLPDQLLVLRNIGNMIVNDDLSSETAIKHAVVDLQVRHIVVCGHYGCGIVKTASRDGLKGPWLYHYSKLNSLYAAHEEDINKAPVTERDRSFVELNVLDQLRSLRKFTEVIDAIKNGHLQIHGLVYDTKTERAYRMLEGQQSS</sequence>
<dbReference type="GO" id="GO:0071244">
    <property type="term" value="P:cellular response to carbon dioxide"/>
    <property type="evidence" value="ECO:0007669"/>
    <property type="project" value="TreeGrafter"/>
</dbReference>
<dbReference type="AlphaFoldDB" id="A0A9W4IHJ6"/>